<dbReference type="STRING" id="416944.SAMN05421548_1286"/>
<gene>
    <name evidence="4" type="ORF">SAMN05421548_1286</name>
</gene>
<evidence type="ECO:0000256" key="1">
    <source>
        <dbReference type="ARBA" id="ARBA00001947"/>
    </source>
</evidence>
<dbReference type="Proteomes" id="UP000198908">
    <property type="component" value="Unassembled WGS sequence"/>
</dbReference>
<evidence type="ECO:0000313" key="4">
    <source>
        <dbReference type="EMBL" id="SDD90529.1"/>
    </source>
</evidence>
<evidence type="ECO:0000313" key="5">
    <source>
        <dbReference type="Proteomes" id="UP000198908"/>
    </source>
</evidence>
<dbReference type="Gene3D" id="3.90.180.10">
    <property type="entry name" value="Medium-chain alcohol dehydrogenases, catalytic domain"/>
    <property type="match status" value="1"/>
</dbReference>
<keyword evidence="2" id="KW-0479">Metal-binding</keyword>
<reference evidence="5" key="1">
    <citation type="submission" date="2016-09" db="EMBL/GenBank/DDBJ databases">
        <authorList>
            <person name="Varghese N."/>
            <person name="Submissions S."/>
        </authorList>
    </citation>
    <scope>NUCLEOTIDE SEQUENCE [LARGE SCALE GENOMIC DNA]</scope>
    <source>
        <strain evidence="5">TNe-862</strain>
    </source>
</reference>
<proteinExistence type="predicted"/>
<keyword evidence="5" id="KW-1185">Reference proteome</keyword>
<dbReference type="GO" id="GO:0046872">
    <property type="term" value="F:metal ion binding"/>
    <property type="evidence" value="ECO:0007669"/>
    <property type="project" value="UniProtKB-KW"/>
</dbReference>
<evidence type="ECO:0000256" key="2">
    <source>
        <dbReference type="ARBA" id="ARBA00022723"/>
    </source>
</evidence>
<organism evidence="4 5">
    <name type="scientific">Paraburkholderia lycopersici</name>
    <dbReference type="NCBI Taxonomy" id="416944"/>
    <lineage>
        <taxon>Bacteria</taxon>
        <taxon>Pseudomonadati</taxon>
        <taxon>Pseudomonadota</taxon>
        <taxon>Betaproteobacteria</taxon>
        <taxon>Burkholderiales</taxon>
        <taxon>Burkholderiaceae</taxon>
        <taxon>Paraburkholderia</taxon>
    </lineage>
</organism>
<dbReference type="PANTHER" id="PTHR42813">
    <property type="entry name" value="ZINC-TYPE ALCOHOL DEHYDROGENASE-LIKE"/>
    <property type="match status" value="1"/>
</dbReference>
<dbReference type="InterPro" id="IPR011032">
    <property type="entry name" value="GroES-like_sf"/>
</dbReference>
<accession>A0A1G6YJF7</accession>
<evidence type="ECO:0000256" key="3">
    <source>
        <dbReference type="ARBA" id="ARBA00022833"/>
    </source>
</evidence>
<dbReference type="AlphaFoldDB" id="A0A1G6YJF7"/>
<dbReference type="SUPFAM" id="SSF50129">
    <property type="entry name" value="GroES-like"/>
    <property type="match status" value="1"/>
</dbReference>
<protein>
    <submittedName>
        <fullName evidence="4">Uncharacterized protein</fullName>
    </submittedName>
</protein>
<keyword evidence="3" id="KW-0862">Zinc</keyword>
<sequence>MRAVVFRDIGGIRLDTVPDPSIRQPSDAIVQITSSAIRSRGGLVEEVGCNVRGMCCGSRVLIPSTISCGAC</sequence>
<dbReference type="EMBL" id="FMYQ01000028">
    <property type="protein sequence ID" value="SDD90529.1"/>
    <property type="molecule type" value="Genomic_DNA"/>
</dbReference>
<name>A0A1G6YJF7_9BURK</name>
<dbReference type="PANTHER" id="PTHR42813:SF7">
    <property type="entry name" value="ALCOHOL DEHYDROGENASE (ZN-DEPENDENT)-RELATED"/>
    <property type="match status" value="1"/>
</dbReference>
<comment type="cofactor">
    <cofactor evidence="1">
        <name>Zn(2+)</name>
        <dbReference type="ChEBI" id="CHEBI:29105"/>
    </cofactor>
</comment>